<reference evidence="3" key="1">
    <citation type="submission" date="2022-12" db="EMBL/GenBank/DDBJ databases">
        <title>Genome assemblies of Blomia tropicalis.</title>
        <authorList>
            <person name="Cui Y."/>
        </authorList>
    </citation>
    <scope>NUCLEOTIDE SEQUENCE</scope>
    <source>
        <tissue evidence="3">Adult mites</tissue>
    </source>
</reference>
<evidence type="ECO:0000256" key="1">
    <source>
        <dbReference type="SAM" id="MobiDB-lite"/>
    </source>
</evidence>
<dbReference type="EMBL" id="JAPWDV010000002">
    <property type="protein sequence ID" value="KAJ6219058.1"/>
    <property type="molecule type" value="Genomic_DNA"/>
</dbReference>
<dbReference type="AlphaFoldDB" id="A0A9Q0M5M5"/>
<sequence length="95" mass="11081">MCRSFFPKDFSDSSDDSFPNEMDEIDFENLDFDDPNQDDPLEEIVQQIRNDEDMSFFEAFEIFHRHQPLTSCIMGIAYSLLAFIAFFTILHALVG</sequence>
<keyword evidence="4" id="KW-1185">Reference proteome</keyword>
<keyword evidence="2" id="KW-0812">Transmembrane</keyword>
<feature type="region of interest" description="Disordered" evidence="1">
    <location>
        <begin position="1"/>
        <end position="20"/>
    </location>
</feature>
<keyword evidence="2" id="KW-1133">Transmembrane helix</keyword>
<organism evidence="3 4">
    <name type="scientific">Blomia tropicalis</name>
    <name type="common">Mite</name>
    <dbReference type="NCBI Taxonomy" id="40697"/>
    <lineage>
        <taxon>Eukaryota</taxon>
        <taxon>Metazoa</taxon>
        <taxon>Ecdysozoa</taxon>
        <taxon>Arthropoda</taxon>
        <taxon>Chelicerata</taxon>
        <taxon>Arachnida</taxon>
        <taxon>Acari</taxon>
        <taxon>Acariformes</taxon>
        <taxon>Sarcoptiformes</taxon>
        <taxon>Astigmata</taxon>
        <taxon>Glycyphagoidea</taxon>
        <taxon>Echimyopodidae</taxon>
        <taxon>Blomia</taxon>
    </lineage>
</organism>
<dbReference type="Proteomes" id="UP001142055">
    <property type="component" value="Chromosome 2"/>
</dbReference>
<gene>
    <name evidence="3" type="ORF">RDWZM_004870</name>
</gene>
<evidence type="ECO:0000256" key="2">
    <source>
        <dbReference type="SAM" id="Phobius"/>
    </source>
</evidence>
<comment type="caution">
    <text evidence="3">The sequence shown here is derived from an EMBL/GenBank/DDBJ whole genome shotgun (WGS) entry which is preliminary data.</text>
</comment>
<evidence type="ECO:0000313" key="3">
    <source>
        <dbReference type="EMBL" id="KAJ6219058.1"/>
    </source>
</evidence>
<proteinExistence type="predicted"/>
<accession>A0A9Q0M5M5</accession>
<protein>
    <submittedName>
        <fullName evidence="3">Uncharacterized protein</fullName>
    </submittedName>
</protein>
<keyword evidence="2" id="KW-0472">Membrane</keyword>
<feature type="transmembrane region" description="Helical" evidence="2">
    <location>
        <begin position="72"/>
        <end position="94"/>
    </location>
</feature>
<name>A0A9Q0M5M5_BLOTA</name>
<evidence type="ECO:0000313" key="4">
    <source>
        <dbReference type="Proteomes" id="UP001142055"/>
    </source>
</evidence>